<evidence type="ECO:0000256" key="1">
    <source>
        <dbReference type="ARBA" id="ARBA00004442"/>
    </source>
</evidence>
<dbReference type="Gene3D" id="3.30.1330.60">
    <property type="entry name" value="OmpA-like domain"/>
    <property type="match status" value="1"/>
</dbReference>
<evidence type="ECO:0000256" key="3">
    <source>
        <dbReference type="PROSITE-ProRule" id="PRU00473"/>
    </source>
</evidence>
<evidence type="ECO:0000256" key="4">
    <source>
        <dbReference type="SAM" id="SignalP"/>
    </source>
</evidence>
<keyword evidence="7" id="KW-1185">Reference proteome</keyword>
<organism evidence="6 7">
    <name type="scientific">Neolewinella lacunae</name>
    <dbReference type="NCBI Taxonomy" id="1517758"/>
    <lineage>
        <taxon>Bacteria</taxon>
        <taxon>Pseudomonadati</taxon>
        <taxon>Bacteroidota</taxon>
        <taxon>Saprospiria</taxon>
        <taxon>Saprospirales</taxon>
        <taxon>Lewinellaceae</taxon>
        <taxon>Neolewinella</taxon>
    </lineage>
</organism>
<name>A0A923PER0_9BACT</name>
<reference evidence="6" key="1">
    <citation type="submission" date="2020-08" db="EMBL/GenBank/DDBJ databases">
        <title>Lewinella bacteria from marine environments.</title>
        <authorList>
            <person name="Zhong Y."/>
        </authorList>
    </citation>
    <scope>NUCLEOTIDE SEQUENCE</scope>
    <source>
        <strain evidence="6">KCTC 42187</strain>
    </source>
</reference>
<dbReference type="InterPro" id="IPR006664">
    <property type="entry name" value="OMP_bac"/>
</dbReference>
<evidence type="ECO:0000256" key="2">
    <source>
        <dbReference type="ARBA" id="ARBA00023136"/>
    </source>
</evidence>
<dbReference type="Pfam" id="PF00691">
    <property type="entry name" value="OmpA"/>
    <property type="match status" value="1"/>
</dbReference>
<evidence type="ECO:0000313" key="7">
    <source>
        <dbReference type="Proteomes" id="UP000650081"/>
    </source>
</evidence>
<dbReference type="EMBL" id="JACSIT010000034">
    <property type="protein sequence ID" value="MBC6992702.1"/>
    <property type="molecule type" value="Genomic_DNA"/>
</dbReference>
<dbReference type="AlphaFoldDB" id="A0A923PER0"/>
<keyword evidence="2 3" id="KW-0472">Membrane</keyword>
<comment type="subcellular location">
    <subcellularLocation>
        <location evidence="1">Cell outer membrane</location>
    </subcellularLocation>
</comment>
<dbReference type="RefSeq" id="WP_187464839.1">
    <property type="nucleotide sequence ID" value="NZ_JACSIT010000034.1"/>
</dbReference>
<protein>
    <submittedName>
        <fullName evidence="6">OmpA family protein</fullName>
    </submittedName>
</protein>
<keyword evidence="4" id="KW-0732">Signal</keyword>
<dbReference type="PANTHER" id="PTHR30329:SF20">
    <property type="entry name" value="EXPORTED PROTEIN"/>
    <property type="match status" value="1"/>
</dbReference>
<dbReference type="PROSITE" id="PS51123">
    <property type="entry name" value="OMPA_2"/>
    <property type="match status" value="1"/>
</dbReference>
<gene>
    <name evidence="6" type="ORF">H9S92_00865</name>
</gene>
<dbReference type="InterPro" id="IPR050330">
    <property type="entry name" value="Bact_OuterMem_StrucFunc"/>
</dbReference>
<sequence>MRNPSLFCFALLFLSTAVFAQTDVPGSTDHPLLTRYPGAHIAWYQTEKYLEYDLATGPITGYRTIGQREKHAGQVYRIYYEVPGGPEEVSIGEVYADYLKAFQRAGVKVLAKALDPKANEFGGNQWVGVALAPQQPPHSAASKLFAGTSTAGGKFAIVGRLERPSGPVLVAIYGERHSDQLVNYLVDIIETNSAELGQVSINPDYLADELTARGSVSIYGINFGFDSATLEADADAVLDQIAAYLRARPQVQLFVVGHTDMTGSLDYNRKLSLARASAVVARLESHYRITKGRLLPEGLAFLAPKATNDSDAGRALNRRVELVLRK</sequence>
<feature type="signal peptide" evidence="4">
    <location>
        <begin position="1"/>
        <end position="20"/>
    </location>
</feature>
<comment type="caution">
    <text evidence="6">The sequence shown here is derived from an EMBL/GenBank/DDBJ whole genome shotgun (WGS) entry which is preliminary data.</text>
</comment>
<dbReference type="InterPro" id="IPR036737">
    <property type="entry name" value="OmpA-like_sf"/>
</dbReference>
<feature type="domain" description="OmpA-like" evidence="5">
    <location>
        <begin position="210"/>
        <end position="326"/>
    </location>
</feature>
<dbReference type="SUPFAM" id="SSF103088">
    <property type="entry name" value="OmpA-like"/>
    <property type="match status" value="1"/>
</dbReference>
<evidence type="ECO:0000259" key="5">
    <source>
        <dbReference type="PROSITE" id="PS51123"/>
    </source>
</evidence>
<dbReference type="PRINTS" id="PR01021">
    <property type="entry name" value="OMPADOMAIN"/>
</dbReference>
<feature type="chain" id="PRO_5037916180" evidence="4">
    <location>
        <begin position="21"/>
        <end position="326"/>
    </location>
</feature>
<dbReference type="Proteomes" id="UP000650081">
    <property type="component" value="Unassembled WGS sequence"/>
</dbReference>
<dbReference type="InterPro" id="IPR006665">
    <property type="entry name" value="OmpA-like"/>
</dbReference>
<evidence type="ECO:0000313" key="6">
    <source>
        <dbReference type="EMBL" id="MBC6992702.1"/>
    </source>
</evidence>
<accession>A0A923PER0</accession>
<proteinExistence type="predicted"/>
<dbReference type="CDD" id="cd07185">
    <property type="entry name" value="OmpA_C-like"/>
    <property type="match status" value="1"/>
</dbReference>
<dbReference type="GO" id="GO:0009279">
    <property type="term" value="C:cell outer membrane"/>
    <property type="evidence" value="ECO:0007669"/>
    <property type="project" value="UniProtKB-SubCell"/>
</dbReference>
<dbReference type="PANTHER" id="PTHR30329">
    <property type="entry name" value="STATOR ELEMENT OF FLAGELLAR MOTOR COMPLEX"/>
    <property type="match status" value="1"/>
</dbReference>